<keyword evidence="2" id="KW-0326">Glycosidase</keyword>
<reference evidence="4 5" key="1">
    <citation type="submission" date="2020-06" db="EMBL/GenBank/DDBJ databases">
        <title>Sulfitobacter algicola sp. nov., isolated from green algae.</title>
        <authorList>
            <person name="Wang C."/>
        </authorList>
    </citation>
    <scope>NUCLEOTIDE SEQUENCE [LARGE SCALE GENOMIC DNA]</scope>
    <source>
        <strain evidence="4 5">1151</strain>
    </source>
</reference>
<dbReference type="Pfam" id="PF01156">
    <property type="entry name" value="IU_nuc_hydro"/>
    <property type="match status" value="1"/>
</dbReference>
<accession>A0ABX2IYE9</accession>
<comment type="caution">
    <text evidence="4">The sequence shown here is derived from an EMBL/GenBank/DDBJ whole genome shotgun (WGS) entry which is preliminary data.</text>
</comment>
<dbReference type="InterPro" id="IPR023186">
    <property type="entry name" value="IUNH"/>
</dbReference>
<dbReference type="EMBL" id="JABUFE010000010">
    <property type="protein sequence ID" value="NSX56182.1"/>
    <property type="molecule type" value="Genomic_DNA"/>
</dbReference>
<sequence length="306" mass="32826">MKKLIIDTDPGIDDAIALFFASGAPDIDLLGLTTVFGNVTTDQATRNALYLAEMAELDIPVAKGAVKPWILPPFPPVSRIHGDFGMGDVVATTPLKRPIDQTADEYLVHMAQEHKGELTVCALGPLTNIAAAIRRDPWFAQNCAQIVIMGGSVDAGGNITDHAEANIYHDPHAAAEVFASGANITMIGLDVTHKIQFSASDFSNVAWNAPKLGGLLQQMSYHYIKFYQTVGKFDGCSMHDPTAVLACTHPGLFKMRDTAIDVVCSGNAIGQTIARPIKGRSIIKAAIYADVPQVKALLHDRLGRLP</sequence>
<dbReference type="CDD" id="cd02650">
    <property type="entry name" value="nuc_hydro_CaPnhB"/>
    <property type="match status" value="1"/>
</dbReference>
<evidence type="ECO:0000313" key="5">
    <source>
        <dbReference type="Proteomes" id="UP000777935"/>
    </source>
</evidence>
<dbReference type="PANTHER" id="PTHR12304">
    <property type="entry name" value="INOSINE-URIDINE PREFERRING NUCLEOSIDE HYDROLASE"/>
    <property type="match status" value="1"/>
</dbReference>
<evidence type="ECO:0000259" key="3">
    <source>
        <dbReference type="Pfam" id="PF01156"/>
    </source>
</evidence>
<protein>
    <submittedName>
        <fullName evidence="4">Nucleoside hydrolase</fullName>
    </submittedName>
</protein>
<dbReference type="Gene3D" id="3.90.245.10">
    <property type="entry name" value="Ribonucleoside hydrolase-like"/>
    <property type="match status" value="1"/>
</dbReference>
<feature type="domain" description="Inosine/uridine-preferring nucleoside hydrolase" evidence="3">
    <location>
        <begin position="4"/>
        <end position="276"/>
    </location>
</feature>
<gene>
    <name evidence="4" type="ORF">HRQ87_15410</name>
</gene>
<dbReference type="PANTHER" id="PTHR12304:SF4">
    <property type="entry name" value="URIDINE NUCLEOSIDASE"/>
    <property type="match status" value="1"/>
</dbReference>
<keyword evidence="5" id="KW-1185">Reference proteome</keyword>
<dbReference type="InterPro" id="IPR036452">
    <property type="entry name" value="Ribo_hydro-like"/>
</dbReference>
<name>A0ABX2IYE9_9RHOB</name>
<dbReference type="SUPFAM" id="SSF53590">
    <property type="entry name" value="Nucleoside hydrolase"/>
    <property type="match status" value="1"/>
</dbReference>
<dbReference type="InterPro" id="IPR015910">
    <property type="entry name" value="I/U_nuclsd_hydro_CS"/>
</dbReference>
<keyword evidence="1 4" id="KW-0378">Hydrolase</keyword>
<dbReference type="RefSeq" id="WP_174139334.1">
    <property type="nucleotide sequence ID" value="NZ_JABUFE010000010.1"/>
</dbReference>
<proteinExistence type="predicted"/>
<dbReference type="InterPro" id="IPR001910">
    <property type="entry name" value="Inosine/uridine_hydrolase_dom"/>
</dbReference>
<dbReference type="PROSITE" id="PS01247">
    <property type="entry name" value="IUNH"/>
    <property type="match status" value="1"/>
</dbReference>
<evidence type="ECO:0000256" key="1">
    <source>
        <dbReference type="ARBA" id="ARBA00022801"/>
    </source>
</evidence>
<organism evidence="4 5">
    <name type="scientific">Parasulfitobacter algicola</name>
    <dbReference type="NCBI Taxonomy" id="2614809"/>
    <lineage>
        <taxon>Bacteria</taxon>
        <taxon>Pseudomonadati</taxon>
        <taxon>Pseudomonadota</taxon>
        <taxon>Alphaproteobacteria</taxon>
        <taxon>Rhodobacterales</taxon>
        <taxon>Roseobacteraceae</taxon>
        <taxon>Parasulfitobacter</taxon>
    </lineage>
</organism>
<evidence type="ECO:0000256" key="2">
    <source>
        <dbReference type="ARBA" id="ARBA00023295"/>
    </source>
</evidence>
<dbReference type="Proteomes" id="UP000777935">
    <property type="component" value="Unassembled WGS sequence"/>
</dbReference>
<dbReference type="GO" id="GO:0016787">
    <property type="term" value="F:hydrolase activity"/>
    <property type="evidence" value="ECO:0007669"/>
    <property type="project" value="UniProtKB-KW"/>
</dbReference>
<evidence type="ECO:0000313" key="4">
    <source>
        <dbReference type="EMBL" id="NSX56182.1"/>
    </source>
</evidence>